<dbReference type="OrthoDB" id="5428657at2759"/>
<feature type="compositionally biased region" description="Basic residues" evidence="1">
    <location>
        <begin position="191"/>
        <end position="206"/>
    </location>
</feature>
<evidence type="ECO:0000313" key="2">
    <source>
        <dbReference type="EMBL" id="PUU78558.1"/>
    </source>
</evidence>
<protein>
    <submittedName>
        <fullName evidence="2">Uncharacterized protein</fullName>
    </submittedName>
</protein>
<name>A0A2T6ZSV1_TUBBO</name>
<reference evidence="2 3" key="1">
    <citation type="submission" date="2017-04" db="EMBL/GenBank/DDBJ databases">
        <title>Draft genome sequence of Tuber borchii Vittad., a whitish edible truffle.</title>
        <authorList>
            <consortium name="DOE Joint Genome Institute"/>
            <person name="Murat C."/>
            <person name="Kuo A."/>
            <person name="Barry K.W."/>
            <person name="Clum A."/>
            <person name="Dockter R.B."/>
            <person name="Fauchery L."/>
            <person name="Iotti M."/>
            <person name="Kohler A."/>
            <person name="Labutti K."/>
            <person name="Lindquist E.A."/>
            <person name="Lipzen A."/>
            <person name="Ohm R.A."/>
            <person name="Wang M."/>
            <person name="Grigoriev I.V."/>
            <person name="Zambonelli A."/>
            <person name="Martin F.M."/>
        </authorList>
    </citation>
    <scope>NUCLEOTIDE SEQUENCE [LARGE SCALE GENOMIC DNA]</scope>
    <source>
        <strain evidence="2 3">Tbo3840</strain>
    </source>
</reference>
<comment type="caution">
    <text evidence="2">The sequence shown here is derived from an EMBL/GenBank/DDBJ whole genome shotgun (WGS) entry which is preliminary data.</text>
</comment>
<accession>A0A2T6ZSV1</accession>
<feature type="region of interest" description="Disordered" evidence="1">
    <location>
        <begin position="1"/>
        <end position="49"/>
    </location>
</feature>
<feature type="compositionally biased region" description="Low complexity" evidence="1">
    <location>
        <begin position="90"/>
        <end position="107"/>
    </location>
</feature>
<feature type="region of interest" description="Disordered" evidence="1">
    <location>
        <begin position="87"/>
        <end position="107"/>
    </location>
</feature>
<keyword evidence="3" id="KW-1185">Reference proteome</keyword>
<dbReference type="AlphaFoldDB" id="A0A2T6ZSV1"/>
<feature type="region of interest" description="Disordered" evidence="1">
    <location>
        <begin position="121"/>
        <end position="153"/>
    </location>
</feature>
<feature type="compositionally biased region" description="Low complexity" evidence="1">
    <location>
        <begin position="20"/>
        <end position="40"/>
    </location>
</feature>
<feature type="region of interest" description="Disordered" evidence="1">
    <location>
        <begin position="173"/>
        <end position="206"/>
    </location>
</feature>
<sequence length="206" mass="22421">MTYKSSNSMPSHSTRRTSTRTRPSLSSSSSSAPPSNYSSSAQHVPSTRDYITSSPAFEINQTVNITVEISSSSTPAYNGYDVRNYAPPVTTTCYSTEPSSSSASTSSYQYSIYESISNFPDYSFNPPSHADPNTSSSSSPSSPPPLQEYTPSASSAASASYSYCASEGYASEHYGSQSEYLGNQPQENQARRRQSTRSHTRIPRRR</sequence>
<dbReference type="Proteomes" id="UP000244722">
    <property type="component" value="Unassembled WGS sequence"/>
</dbReference>
<evidence type="ECO:0000256" key="1">
    <source>
        <dbReference type="SAM" id="MobiDB-lite"/>
    </source>
</evidence>
<gene>
    <name evidence="2" type="ORF">B9Z19DRAFT_63213</name>
</gene>
<organism evidence="2 3">
    <name type="scientific">Tuber borchii</name>
    <name type="common">White truffle</name>
    <dbReference type="NCBI Taxonomy" id="42251"/>
    <lineage>
        <taxon>Eukaryota</taxon>
        <taxon>Fungi</taxon>
        <taxon>Dikarya</taxon>
        <taxon>Ascomycota</taxon>
        <taxon>Pezizomycotina</taxon>
        <taxon>Pezizomycetes</taxon>
        <taxon>Pezizales</taxon>
        <taxon>Tuberaceae</taxon>
        <taxon>Tuber</taxon>
    </lineage>
</organism>
<feature type="compositionally biased region" description="Polar residues" evidence="1">
    <location>
        <begin position="174"/>
        <end position="188"/>
    </location>
</feature>
<proteinExistence type="predicted"/>
<evidence type="ECO:0000313" key="3">
    <source>
        <dbReference type="Proteomes" id="UP000244722"/>
    </source>
</evidence>
<dbReference type="EMBL" id="NESQ01000116">
    <property type="protein sequence ID" value="PUU78558.1"/>
    <property type="molecule type" value="Genomic_DNA"/>
</dbReference>